<evidence type="ECO:0000256" key="5">
    <source>
        <dbReference type="PROSITE-ProRule" id="PRU00169"/>
    </source>
</evidence>
<evidence type="ECO:0000313" key="8">
    <source>
        <dbReference type="EMBL" id="MBG6134486.1"/>
    </source>
</evidence>
<dbReference type="SMART" id="SM00448">
    <property type="entry name" value="REC"/>
    <property type="match status" value="1"/>
</dbReference>
<keyword evidence="4" id="KW-0804">Transcription</keyword>
<dbReference type="Pfam" id="PF00196">
    <property type="entry name" value="GerE"/>
    <property type="match status" value="1"/>
</dbReference>
<proteinExistence type="predicted"/>
<dbReference type="PANTHER" id="PTHR43214">
    <property type="entry name" value="TWO-COMPONENT RESPONSE REGULATOR"/>
    <property type="match status" value="1"/>
</dbReference>
<dbReference type="CDD" id="cd06170">
    <property type="entry name" value="LuxR_C_like"/>
    <property type="match status" value="1"/>
</dbReference>
<dbReference type="CDD" id="cd17535">
    <property type="entry name" value="REC_NarL-like"/>
    <property type="match status" value="1"/>
</dbReference>
<keyword evidence="1 5" id="KW-0597">Phosphoprotein</keyword>
<dbReference type="PRINTS" id="PR00038">
    <property type="entry name" value="HTHLUXR"/>
</dbReference>
<dbReference type="GO" id="GO:0006355">
    <property type="term" value="P:regulation of DNA-templated transcription"/>
    <property type="evidence" value="ECO:0007669"/>
    <property type="project" value="InterPro"/>
</dbReference>
<dbReference type="InterPro" id="IPR001789">
    <property type="entry name" value="Sig_transdc_resp-reg_receiver"/>
</dbReference>
<dbReference type="Pfam" id="PF00072">
    <property type="entry name" value="Response_reg"/>
    <property type="match status" value="1"/>
</dbReference>
<dbReference type="PANTHER" id="PTHR43214:SF24">
    <property type="entry name" value="TRANSCRIPTIONAL REGULATORY PROTEIN NARL-RELATED"/>
    <property type="match status" value="1"/>
</dbReference>
<feature type="domain" description="HTH luxR-type" evidence="6">
    <location>
        <begin position="148"/>
        <end position="213"/>
    </location>
</feature>
<dbReference type="InterPro" id="IPR000792">
    <property type="entry name" value="Tscrpt_reg_LuxR_C"/>
</dbReference>
<evidence type="ECO:0000259" key="7">
    <source>
        <dbReference type="PROSITE" id="PS50110"/>
    </source>
</evidence>
<dbReference type="AlphaFoldDB" id="A0A8J7GBL2"/>
<feature type="modified residue" description="4-aspartylphosphate" evidence="5">
    <location>
        <position position="54"/>
    </location>
</feature>
<dbReference type="SMART" id="SM00421">
    <property type="entry name" value="HTH_LUXR"/>
    <property type="match status" value="1"/>
</dbReference>
<accession>A0A8J7GBL2</accession>
<dbReference type="Gene3D" id="3.40.50.2300">
    <property type="match status" value="1"/>
</dbReference>
<feature type="domain" description="Response regulatory" evidence="7">
    <location>
        <begin position="3"/>
        <end position="120"/>
    </location>
</feature>
<keyword evidence="2" id="KW-0805">Transcription regulation</keyword>
<dbReference type="Proteomes" id="UP000622552">
    <property type="component" value="Unassembled WGS sequence"/>
</dbReference>
<dbReference type="PROSITE" id="PS00622">
    <property type="entry name" value="HTH_LUXR_1"/>
    <property type="match status" value="1"/>
</dbReference>
<evidence type="ECO:0000256" key="2">
    <source>
        <dbReference type="ARBA" id="ARBA00023015"/>
    </source>
</evidence>
<evidence type="ECO:0000256" key="4">
    <source>
        <dbReference type="ARBA" id="ARBA00023163"/>
    </source>
</evidence>
<dbReference type="InterPro" id="IPR016032">
    <property type="entry name" value="Sig_transdc_resp-reg_C-effctor"/>
</dbReference>
<evidence type="ECO:0000259" key="6">
    <source>
        <dbReference type="PROSITE" id="PS50043"/>
    </source>
</evidence>
<evidence type="ECO:0000256" key="1">
    <source>
        <dbReference type="ARBA" id="ARBA00022553"/>
    </source>
</evidence>
<reference evidence="8" key="1">
    <citation type="submission" date="2020-11" db="EMBL/GenBank/DDBJ databases">
        <title>Sequencing the genomes of 1000 actinobacteria strains.</title>
        <authorList>
            <person name="Klenk H.-P."/>
        </authorList>
    </citation>
    <scope>NUCLEOTIDE SEQUENCE</scope>
    <source>
        <strain evidence="8">DSM 45356</strain>
    </source>
</reference>
<dbReference type="InterPro" id="IPR039420">
    <property type="entry name" value="WalR-like"/>
</dbReference>
<dbReference type="InterPro" id="IPR058245">
    <property type="entry name" value="NreC/VraR/RcsB-like_REC"/>
</dbReference>
<dbReference type="InterPro" id="IPR011006">
    <property type="entry name" value="CheY-like_superfamily"/>
</dbReference>
<dbReference type="SUPFAM" id="SSF52172">
    <property type="entry name" value="CheY-like"/>
    <property type="match status" value="1"/>
</dbReference>
<comment type="caution">
    <text evidence="8">The sequence shown here is derived from an EMBL/GenBank/DDBJ whole genome shotgun (WGS) entry which is preliminary data.</text>
</comment>
<dbReference type="GO" id="GO:0003677">
    <property type="term" value="F:DNA binding"/>
    <property type="evidence" value="ECO:0007669"/>
    <property type="project" value="UniProtKB-KW"/>
</dbReference>
<dbReference type="EMBL" id="JADOUF010000001">
    <property type="protein sequence ID" value="MBG6134486.1"/>
    <property type="molecule type" value="Genomic_DNA"/>
</dbReference>
<sequence>MIRVLLADDDALIRGGLRALLAAEGDITVVGEAVNGADAVREAAALRPDIVLMDIRMPVRDGTSATREIVSWAPPRPRILALTTFDLDEIVDGALTAGVDGFLLKRATPEEVIAGIRTVAAGDALVAPSVTRRLLEAYAGRRAPDVADSARAGRLTEREADVLRALASGQSNAEIATSMYVTLETVKSHIKNLLAKLEVRDRTQAVVWAYRTGFTDARPTRPSITVRDQPRR</sequence>
<name>A0A8J7GBL2_9ACTN</name>
<evidence type="ECO:0000256" key="3">
    <source>
        <dbReference type="ARBA" id="ARBA00023125"/>
    </source>
</evidence>
<organism evidence="8 9">
    <name type="scientific">Longispora fulva</name>
    <dbReference type="NCBI Taxonomy" id="619741"/>
    <lineage>
        <taxon>Bacteria</taxon>
        <taxon>Bacillati</taxon>
        <taxon>Actinomycetota</taxon>
        <taxon>Actinomycetes</taxon>
        <taxon>Micromonosporales</taxon>
        <taxon>Micromonosporaceae</taxon>
        <taxon>Longispora</taxon>
    </lineage>
</organism>
<keyword evidence="9" id="KW-1185">Reference proteome</keyword>
<dbReference type="RefSeq" id="WP_197001724.1">
    <property type="nucleotide sequence ID" value="NZ_BONS01000027.1"/>
</dbReference>
<protein>
    <submittedName>
        <fullName evidence="8">DNA-binding NarL/FixJ family response regulator</fullName>
    </submittedName>
</protein>
<dbReference type="PROSITE" id="PS50110">
    <property type="entry name" value="RESPONSE_REGULATORY"/>
    <property type="match status" value="1"/>
</dbReference>
<evidence type="ECO:0000313" key="9">
    <source>
        <dbReference type="Proteomes" id="UP000622552"/>
    </source>
</evidence>
<dbReference type="PROSITE" id="PS50043">
    <property type="entry name" value="HTH_LUXR_2"/>
    <property type="match status" value="1"/>
</dbReference>
<dbReference type="SUPFAM" id="SSF46894">
    <property type="entry name" value="C-terminal effector domain of the bipartite response regulators"/>
    <property type="match status" value="1"/>
</dbReference>
<keyword evidence="3 8" id="KW-0238">DNA-binding</keyword>
<gene>
    <name evidence="8" type="ORF">IW245_000680</name>
</gene>
<dbReference type="GO" id="GO:0000160">
    <property type="term" value="P:phosphorelay signal transduction system"/>
    <property type="evidence" value="ECO:0007669"/>
    <property type="project" value="InterPro"/>
</dbReference>